<keyword evidence="2" id="KW-1185">Reference proteome</keyword>
<proteinExistence type="predicted"/>
<dbReference type="EMBL" id="SJPU01000001">
    <property type="protein sequence ID" value="TWU19181.1"/>
    <property type="molecule type" value="Genomic_DNA"/>
</dbReference>
<name>A0A5C6C6R6_9BACT</name>
<comment type="caution">
    <text evidence="1">The sequence shown here is derived from an EMBL/GenBank/DDBJ whole genome shotgun (WGS) entry which is preliminary data.</text>
</comment>
<evidence type="ECO:0000313" key="1">
    <source>
        <dbReference type="EMBL" id="TWU19181.1"/>
    </source>
</evidence>
<protein>
    <submittedName>
        <fullName evidence="1">Uncharacterized protein</fullName>
    </submittedName>
</protein>
<evidence type="ECO:0000313" key="2">
    <source>
        <dbReference type="Proteomes" id="UP000319908"/>
    </source>
</evidence>
<accession>A0A5C6C6R6</accession>
<dbReference type="AlphaFoldDB" id="A0A5C6C6R6"/>
<organism evidence="1 2">
    <name type="scientific">Allorhodopirellula heiligendammensis</name>
    <dbReference type="NCBI Taxonomy" id="2714739"/>
    <lineage>
        <taxon>Bacteria</taxon>
        <taxon>Pseudomonadati</taxon>
        <taxon>Planctomycetota</taxon>
        <taxon>Planctomycetia</taxon>
        <taxon>Pirellulales</taxon>
        <taxon>Pirellulaceae</taxon>
        <taxon>Allorhodopirellula</taxon>
    </lineage>
</organism>
<sequence length="69" mass="7284">MIGLLAGVPIYLCTQSVDSCKGFYGPTGIVTTAMIRFVKCNTGLAASAAKVALTKRRPSRPILGMESLH</sequence>
<gene>
    <name evidence="1" type="ORF">Poly21_13520</name>
</gene>
<dbReference type="Proteomes" id="UP000319908">
    <property type="component" value="Unassembled WGS sequence"/>
</dbReference>
<reference evidence="1 2" key="1">
    <citation type="journal article" date="2020" name="Antonie Van Leeuwenhoek">
        <title>Rhodopirellula heiligendammensis sp. nov., Rhodopirellula pilleata sp. nov., and Rhodopirellula solitaria sp. nov. isolated from natural or artificial marine surfaces in Northern Germany and California, USA, and emended description of the genus Rhodopirellula.</title>
        <authorList>
            <person name="Kallscheuer N."/>
            <person name="Wiegand S."/>
            <person name="Jogler M."/>
            <person name="Boedeker C."/>
            <person name="Peeters S.H."/>
            <person name="Rast P."/>
            <person name="Heuer A."/>
            <person name="Jetten M.S.M."/>
            <person name="Rohde M."/>
            <person name="Jogler C."/>
        </authorList>
    </citation>
    <scope>NUCLEOTIDE SEQUENCE [LARGE SCALE GENOMIC DNA]</scope>
    <source>
        <strain evidence="1 2">Poly21</strain>
    </source>
</reference>